<dbReference type="InterPro" id="IPR002641">
    <property type="entry name" value="PNPLA_dom"/>
</dbReference>
<proteinExistence type="predicted"/>
<protein>
    <submittedName>
        <fullName evidence="4">Patatin-like phospholipase</fullName>
    </submittedName>
</protein>
<dbReference type="CDD" id="cd07207">
    <property type="entry name" value="Pat_ExoU_VipD_like"/>
    <property type="match status" value="1"/>
</dbReference>
<dbReference type="InterPro" id="IPR052580">
    <property type="entry name" value="Lipid_Hydrolase"/>
</dbReference>
<feature type="domain" description="PNPLA" evidence="3">
    <location>
        <begin position="197"/>
        <end position="376"/>
    </location>
</feature>
<dbReference type="Pfam" id="PF01734">
    <property type="entry name" value="Patatin"/>
    <property type="match status" value="1"/>
</dbReference>
<evidence type="ECO:0000256" key="2">
    <source>
        <dbReference type="PROSITE-ProRule" id="PRU01161"/>
    </source>
</evidence>
<dbReference type="PANTHER" id="PTHR46394">
    <property type="entry name" value="ANNEXIN"/>
    <property type="match status" value="1"/>
</dbReference>
<dbReference type="Gene3D" id="3.40.1090.10">
    <property type="entry name" value="Cytosolic phospholipase A2 catalytic domain"/>
    <property type="match status" value="2"/>
</dbReference>
<evidence type="ECO:0000256" key="1">
    <source>
        <dbReference type="ARBA" id="ARBA00023098"/>
    </source>
</evidence>
<dbReference type="PANTHER" id="PTHR46394:SF1">
    <property type="entry name" value="PNPLA DOMAIN-CONTAINING PROTEIN"/>
    <property type="match status" value="1"/>
</dbReference>
<dbReference type="GO" id="GO:0016787">
    <property type="term" value="F:hydrolase activity"/>
    <property type="evidence" value="ECO:0007669"/>
    <property type="project" value="UniProtKB-UniRule"/>
</dbReference>
<dbReference type="EMBL" id="MK500406">
    <property type="protein sequence ID" value="QBK89006.1"/>
    <property type="molecule type" value="Genomic_DNA"/>
</dbReference>
<feature type="short sequence motif" description="DGA/G" evidence="2">
    <location>
        <begin position="363"/>
        <end position="365"/>
    </location>
</feature>
<evidence type="ECO:0000259" key="3">
    <source>
        <dbReference type="PROSITE" id="PS51635"/>
    </source>
</evidence>
<feature type="short sequence motif" description="GXGXXG" evidence="2">
    <location>
        <begin position="201"/>
        <end position="206"/>
    </location>
</feature>
<name>A0A481Z3N7_9VIRU</name>
<evidence type="ECO:0000313" key="4">
    <source>
        <dbReference type="EMBL" id="QBK89006.1"/>
    </source>
</evidence>
<sequence>MNNADDNIYLPASPKKLKVTQSVKQFSTARKSLDLLSSTNSNIPTSSTNSMPTFPRSYSDKVGGFVSVPRRALGCKSRSDCDLPKKQVVQQNGTAVTFHIKKSSTARLSKSKDLRAVDDRLTTSLDLFSHTSSDTPISYISPQFDININNNNIPLARLRKSKDFRAAESCLIGRGTFSFSERADIPVYKSSKFKKILVLSGGGVRGIAHIGAMQALEDLHYLDKFETFVGTSIGSLIASMYVIGYKPNELWYFIQNFDMNKLKSIDITNIFNKYGLDTGANIEVIIKNFIQAKGYDPKISLLKLYNLTKKKLILSTTCLNTQSICYLSYENYPDLPLCIAIRMSISVPIYFTPVKYKNKIYVDGACIDNFPIHLFSDQLDNVLGIYLNDTNKLCSNIDNIENYILSLIGCLKKSVANNYTNGLNKHIICINLKSIIAIDFNLSNDKKKEIYDTGYNQTISYMKKK</sequence>
<accession>A0A481Z3N7</accession>
<feature type="short sequence motif" description="GXSXG" evidence="2">
    <location>
        <begin position="230"/>
        <end position="234"/>
    </location>
</feature>
<keyword evidence="2" id="KW-0378">Hydrolase</keyword>
<dbReference type="PROSITE" id="PS51635">
    <property type="entry name" value="PNPLA"/>
    <property type="match status" value="1"/>
</dbReference>
<feature type="active site" description="Proton acceptor" evidence="2">
    <location>
        <position position="363"/>
    </location>
</feature>
<dbReference type="SUPFAM" id="SSF52151">
    <property type="entry name" value="FabD/lysophospholipase-like"/>
    <property type="match status" value="1"/>
</dbReference>
<feature type="active site" description="Nucleophile" evidence="2">
    <location>
        <position position="232"/>
    </location>
</feature>
<keyword evidence="2" id="KW-0442">Lipid degradation</keyword>
<dbReference type="InterPro" id="IPR016035">
    <property type="entry name" value="Acyl_Trfase/lysoPLipase"/>
</dbReference>
<gene>
    <name evidence="4" type="ORF">LCMiAC02_00990</name>
</gene>
<keyword evidence="1 2" id="KW-0443">Lipid metabolism</keyword>
<dbReference type="GO" id="GO:0016042">
    <property type="term" value="P:lipid catabolic process"/>
    <property type="evidence" value="ECO:0007669"/>
    <property type="project" value="UniProtKB-UniRule"/>
</dbReference>
<reference evidence="4" key="1">
    <citation type="journal article" date="2019" name="MBio">
        <title>Virus Genomes from Deep Sea Sediments Expand the Ocean Megavirome and Support Independent Origins of Viral Gigantism.</title>
        <authorList>
            <person name="Backstrom D."/>
            <person name="Yutin N."/>
            <person name="Jorgensen S.L."/>
            <person name="Dharamshi J."/>
            <person name="Homa F."/>
            <person name="Zaremba-Niedwiedzka K."/>
            <person name="Spang A."/>
            <person name="Wolf Y.I."/>
            <person name="Koonin E.V."/>
            <person name="Ettema T.J."/>
        </authorList>
    </citation>
    <scope>NUCLEOTIDE SEQUENCE</scope>
</reference>
<organism evidence="4">
    <name type="scientific">Mimivirus LCMiAC02</name>
    <dbReference type="NCBI Taxonomy" id="2506609"/>
    <lineage>
        <taxon>Viruses</taxon>
        <taxon>Varidnaviria</taxon>
        <taxon>Bamfordvirae</taxon>
        <taxon>Nucleocytoviricota</taxon>
        <taxon>Megaviricetes</taxon>
        <taxon>Imitervirales</taxon>
        <taxon>Mimiviridae</taxon>
        <taxon>Klosneuvirinae</taxon>
    </lineage>
</organism>